<feature type="signal peptide" evidence="1">
    <location>
        <begin position="1"/>
        <end position="23"/>
    </location>
</feature>
<proteinExistence type="predicted"/>
<accession>A0A9P7KGR1</accession>
<dbReference type="Proteomes" id="UP000717328">
    <property type="component" value="Unassembled WGS sequence"/>
</dbReference>
<organism evidence="3 4">
    <name type="scientific">Sphagnurus paluster</name>
    <dbReference type="NCBI Taxonomy" id="117069"/>
    <lineage>
        <taxon>Eukaryota</taxon>
        <taxon>Fungi</taxon>
        <taxon>Dikarya</taxon>
        <taxon>Basidiomycota</taxon>
        <taxon>Agaricomycotina</taxon>
        <taxon>Agaricomycetes</taxon>
        <taxon>Agaricomycetidae</taxon>
        <taxon>Agaricales</taxon>
        <taxon>Tricholomatineae</taxon>
        <taxon>Lyophyllaceae</taxon>
        <taxon>Sphagnurus</taxon>
    </lineage>
</organism>
<keyword evidence="4" id="KW-1185">Reference proteome</keyword>
<dbReference type="InterPro" id="IPR017853">
    <property type="entry name" value="GH"/>
</dbReference>
<dbReference type="OrthoDB" id="2796951at2759"/>
<comment type="caution">
    <text evidence="3">The sequence shown here is derived from an EMBL/GenBank/DDBJ whole genome shotgun (WGS) entry which is preliminary data.</text>
</comment>
<sequence length="526" mass="56150">MATSALNIQKLLALVLLATTTSAVNVPLALAPASEAPVIAAAHVSLSIEGDRWTSWSGTTSGNQFFYNLLDNIKQITGHAPNLRIGADSEDVAMYHSDVNFQQATFPNSTVITPYPEANSLVVGDSYYQTIRFMPPGTHVTWGVNLGANNLTAAYLQTRAIANTFNSPAVKNAGIVLDHIEIGNEPDFYPSRGYRKGNWTAADYVENWTAFANNVSVAAGITPASHTKFMACSFASIDAGLSPTRAFDAGLVNSTSGKLISTISQHMYSGAFCSGGDFLLQGLMDKYTIRSNLTTLVPDIRETRARGLQYVLGETNSYACHGAPGVSNTAGAALWQIDYSLYALQLGVSKLFFHQGIGYKYNMIQPAPLNWSSTTDAPLSPPQAPHIQPQYYAALVVAEAIGMSTTTRVAEVFVDSAVVTGYAFYEKEQLVRAVFVNLNGYFNASAPRGSVHLDLAFAGQGVQGPAAVSVKRLAIDYASDVAGLTWGGQTYETADGRVAGQLNMTTGPVSAGVDIWDSEAILLSFQ</sequence>
<evidence type="ECO:0000259" key="2">
    <source>
        <dbReference type="Pfam" id="PF16862"/>
    </source>
</evidence>
<reference evidence="3" key="2">
    <citation type="submission" date="2021-10" db="EMBL/GenBank/DDBJ databases">
        <title>Phylogenomics reveals ancestral predisposition of the termite-cultivated fungus Termitomyces towards a domesticated lifestyle.</title>
        <authorList>
            <person name="Auxier B."/>
            <person name="Grum-Grzhimaylo A."/>
            <person name="Cardenas M.E."/>
            <person name="Lodge J.D."/>
            <person name="Laessoe T."/>
            <person name="Pedersen O."/>
            <person name="Smith M.E."/>
            <person name="Kuyper T.W."/>
            <person name="Franco-Molano E.A."/>
            <person name="Baroni T.J."/>
            <person name="Aanen D.K."/>
        </authorList>
    </citation>
    <scope>NUCLEOTIDE SEQUENCE</scope>
    <source>
        <strain evidence="3">D49</strain>
    </source>
</reference>
<protein>
    <recommendedName>
        <fullName evidence="2">Beta-glucuronidase C-terminal domain-containing protein</fullName>
    </recommendedName>
</protein>
<evidence type="ECO:0000256" key="1">
    <source>
        <dbReference type="SAM" id="SignalP"/>
    </source>
</evidence>
<evidence type="ECO:0000313" key="3">
    <source>
        <dbReference type="EMBL" id="KAG5651791.1"/>
    </source>
</evidence>
<evidence type="ECO:0000313" key="4">
    <source>
        <dbReference type="Proteomes" id="UP000717328"/>
    </source>
</evidence>
<gene>
    <name evidence="3" type="ORF">H0H81_007377</name>
</gene>
<feature type="domain" description="Beta-glucuronidase C-terminal" evidence="2">
    <location>
        <begin position="421"/>
        <end position="522"/>
    </location>
</feature>
<keyword evidence="1" id="KW-0732">Signal</keyword>
<dbReference type="Gene3D" id="3.20.20.80">
    <property type="entry name" value="Glycosidases"/>
    <property type="match status" value="1"/>
</dbReference>
<dbReference type="PANTHER" id="PTHR36183:SF2">
    <property type="entry name" value="BETA-GLUCURONIDASE C-TERMINAL DOMAIN-CONTAINING PROTEIN"/>
    <property type="match status" value="1"/>
</dbReference>
<dbReference type="Pfam" id="PF16862">
    <property type="entry name" value="Glyco_hydro_79C"/>
    <property type="match status" value="1"/>
</dbReference>
<dbReference type="PANTHER" id="PTHR36183">
    <property type="entry name" value="BETA-GLUCURONIDASE"/>
    <property type="match status" value="1"/>
</dbReference>
<dbReference type="AlphaFoldDB" id="A0A9P7KGR1"/>
<dbReference type="InterPro" id="IPR052974">
    <property type="entry name" value="GH79_Enzymes"/>
</dbReference>
<name>A0A9P7KGR1_9AGAR</name>
<dbReference type="EMBL" id="JABCKI010000197">
    <property type="protein sequence ID" value="KAG5651791.1"/>
    <property type="molecule type" value="Genomic_DNA"/>
</dbReference>
<dbReference type="SUPFAM" id="SSF51445">
    <property type="entry name" value="(Trans)glycosidases"/>
    <property type="match status" value="1"/>
</dbReference>
<reference evidence="3" key="1">
    <citation type="submission" date="2021-02" db="EMBL/GenBank/DDBJ databases">
        <authorList>
            <person name="Nieuwenhuis M."/>
            <person name="Van De Peppel L.J.J."/>
        </authorList>
    </citation>
    <scope>NUCLEOTIDE SEQUENCE</scope>
    <source>
        <strain evidence="3">D49</strain>
    </source>
</reference>
<feature type="chain" id="PRO_5040473390" description="Beta-glucuronidase C-terminal domain-containing protein" evidence="1">
    <location>
        <begin position="24"/>
        <end position="526"/>
    </location>
</feature>
<dbReference type="InterPro" id="IPR031728">
    <property type="entry name" value="GlcAase_C"/>
</dbReference>